<comment type="caution">
    <text evidence="2">The sequence shown here is derived from an EMBL/GenBank/DDBJ whole genome shotgun (WGS) entry which is preliminary data.</text>
</comment>
<keyword evidence="3" id="KW-1185">Reference proteome</keyword>
<proteinExistence type="predicted"/>
<dbReference type="EMBL" id="JAVRRG010000056">
    <property type="protein sequence ID" value="KAK5092519.1"/>
    <property type="molecule type" value="Genomic_DNA"/>
</dbReference>
<evidence type="ECO:0000313" key="3">
    <source>
        <dbReference type="Proteomes" id="UP001345013"/>
    </source>
</evidence>
<feature type="coiled-coil region" evidence="1">
    <location>
        <begin position="78"/>
        <end position="175"/>
    </location>
</feature>
<dbReference type="Proteomes" id="UP001345013">
    <property type="component" value="Unassembled WGS sequence"/>
</dbReference>
<protein>
    <submittedName>
        <fullName evidence="2">Uncharacterized protein</fullName>
    </submittedName>
</protein>
<gene>
    <name evidence="2" type="ORF">LTR24_005097</name>
</gene>
<name>A0ABR0K9V7_9EURO</name>
<organism evidence="2 3">
    <name type="scientific">Lithohypha guttulata</name>
    <dbReference type="NCBI Taxonomy" id="1690604"/>
    <lineage>
        <taxon>Eukaryota</taxon>
        <taxon>Fungi</taxon>
        <taxon>Dikarya</taxon>
        <taxon>Ascomycota</taxon>
        <taxon>Pezizomycotina</taxon>
        <taxon>Eurotiomycetes</taxon>
        <taxon>Chaetothyriomycetidae</taxon>
        <taxon>Chaetothyriales</taxon>
        <taxon>Trichomeriaceae</taxon>
        <taxon>Lithohypha</taxon>
    </lineage>
</organism>
<evidence type="ECO:0000256" key="1">
    <source>
        <dbReference type="SAM" id="Coils"/>
    </source>
</evidence>
<accession>A0ABR0K9V7</accession>
<dbReference type="Gene3D" id="1.10.287.1490">
    <property type="match status" value="1"/>
</dbReference>
<evidence type="ECO:0000313" key="2">
    <source>
        <dbReference type="EMBL" id="KAK5092519.1"/>
    </source>
</evidence>
<keyword evidence="1" id="KW-0175">Coiled coil</keyword>
<reference evidence="2 3" key="1">
    <citation type="submission" date="2023-08" db="EMBL/GenBank/DDBJ databases">
        <title>Black Yeasts Isolated from many extreme environments.</title>
        <authorList>
            <person name="Coleine C."/>
            <person name="Stajich J.E."/>
            <person name="Selbmann L."/>
        </authorList>
    </citation>
    <scope>NUCLEOTIDE SEQUENCE [LARGE SCALE GENOMIC DNA]</scope>
    <source>
        <strain evidence="2 3">CCFEE 5885</strain>
    </source>
</reference>
<sequence length="488" mass="55547">MDESSNDRFEAYGDTTIGGQATAVLGNRYSYGDKFNINHTTFVFQDAPDAHTLVLKHLGRWQQQGTEIKEVVSKTLLEKDLQDKLQDVQKQLQRVQAELRDTTAEKEDLRNRLESSEAELEAVSCRFSATQDELHDVVARKEKYKIDARSLQITLQRTEAELEAVKSRVSAAQYEQEHKQEMIDDLQGELPAVRPLVFGQLTTMVEDHYEWFSPSDVELDEHLANLNDDINAWSKAWVSKYYQQRGSLAKDTARYLSGFVSVDSAGRLPTVLYNRPRGDLRNRVLSEAVLAHEVYHSCFNRHLISLCGVAVDNLKLVSSMEMFNMRSYLWRLYCPVLSAALKEEIDTEQLPSENVKSVLDKIASLIQLRLVPGLIPTSTTSAAYDEARTMLTAAVRMASRLEARRTYLFPLNLDVIRKRNMTFNTTSPLFEAHAIHDINRDKENYNGRRIVAVTRPGLISLSGKHWVGQELEKGRILAPAIVLLDEHH</sequence>